<evidence type="ECO:0000313" key="3">
    <source>
        <dbReference type="Proteomes" id="UP000029981"/>
    </source>
</evidence>
<keyword evidence="3" id="KW-1185">Reference proteome</keyword>
<evidence type="ECO:0000313" key="2">
    <source>
        <dbReference type="EMBL" id="KGN55066.1"/>
    </source>
</evidence>
<reference evidence="2 3" key="4">
    <citation type="journal article" date="2011" name="BMC Genomics">
        <title>RNA-Seq improves annotation of protein-coding genes in the cucumber genome.</title>
        <authorList>
            <person name="Li Z."/>
            <person name="Zhang Z."/>
            <person name="Yan P."/>
            <person name="Huang S."/>
            <person name="Fei Z."/>
            <person name="Lin K."/>
        </authorList>
    </citation>
    <scope>NUCLEOTIDE SEQUENCE [LARGE SCALE GENOMIC DNA]</scope>
    <source>
        <strain evidence="3">cv. 9930</strain>
    </source>
</reference>
<accession>A0A0A0L4L0</accession>
<evidence type="ECO:0000256" key="1">
    <source>
        <dbReference type="SAM" id="Phobius"/>
    </source>
</evidence>
<reference evidence="2 3" key="2">
    <citation type="journal article" date="2009" name="PLoS ONE">
        <title>An integrated genetic and cytogenetic map of the cucumber genome.</title>
        <authorList>
            <person name="Ren Y."/>
            <person name="Zhang Z."/>
            <person name="Liu J."/>
            <person name="Staub J.E."/>
            <person name="Han Y."/>
            <person name="Cheng Z."/>
            <person name="Li X."/>
            <person name="Lu J."/>
            <person name="Miao H."/>
            <person name="Kang H."/>
            <person name="Xie B."/>
            <person name="Gu X."/>
            <person name="Wang X."/>
            <person name="Du Y."/>
            <person name="Jin W."/>
            <person name="Huang S."/>
        </authorList>
    </citation>
    <scope>NUCLEOTIDE SEQUENCE [LARGE SCALE GENOMIC DNA]</scope>
    <source>
        <strain evidence="3">cv. 9930</strain>
    </source>
</reference>
<feature type="transmembrane region" description="Helical" evidence="1">
    <location>
        <begin position="154"/>
        <end position="172"/>
    </location>
</feature>
<feature type="transmembrane region" description="Helical" evidence="1">
    <location>
        <begin position="87"/>
        <end position="109"/>
    </location>
</feature>
<feature type="transmembrane region" description="Helical" evidence="1">
    <location>
        <begin position="184"/>
        <end position="207"/>
    </location>
</feature>
<feature type="transmembrane region" description="Helical" evidence="1">
    <location>
        <begin position="219"/>
        <end position="238"/>
    </location>
</feature>
<keyword evidence="1" id="KW-0472">Membrane</keyword>
<feature type="transmembrane region" description="Helical" evidence="1">
    <location>
        <begin position="43"/>
        <end position="67"/>
    </location>
</feature>
<dbReference type="AlphaFoldDB" id="A0A0A0L4L0"/>
<dbReference type="Gramene" id="KGN55066">
    <property type="protein sequence ID" value="KGN55066"/>
    <property type="gene ID" value="Csa_4G627175"/>
</dbReference>
<proteinExistence type="predicted"/>
<reference evidence="2 3" key="3">
    <citation type="journal article" date="2010" name="BMC Genomics">
        <title>Transcriptome sequencing and comparative analysis of cucumber flowers with different sex types.</title>
        <authorList>
            <person name="Guo S."/>
            <person name="Zheng Y."/>
            <person name="Joung J.G."/>
            <person name="Liu S."/>
            <person name="Zhang Z."/>
            <person name="Crasta O.R."/>
            <person name="Sobral B.W."/>
            <person name="Xu Y."/>
            <person name="Huang S."/>
            <person name="Fei Z."/>
        </authorList>
    </citation>
    <scope>NUCLEOTIDE SEQUENCE [LARGE SCALE GENOMIC DNA]</scope>
    <source>
        <strain evidence="3">cv. 9930</strain>
    </source>
</reference>
<organism evidence="2 3">
    <name type="scientific">Cucumis sativus</name>
    <name type="common">Cucumber</name>
    <dbReference type="NCBI Taxonomy" id="3659"/>
    <lineage>
        <taxon>Eukaryota</taxon>
        <taxon>Viridiplantae</taxon>
        <taxon>Streptophyta</taxon>
        <taxon>Embryophyta</taxon>
        <taxon>Tracheophyta</taxon>
        <taxon>Spermatophyta</taxon>
        <taxon>Magnoliopsida</taxon>
        <taxon>eudicotyledons</taxon>
        <taxon>Gunneridae</taxon>
        <taxon>Pentapetalae</taxon>
        <taxon>rosids</taxon>
        <taxon>fabids</taxon>
        <taxon>Cucurbitales</taxon>
        <taxon>Cucurbitaceae</taxon>
        <taxon>Benincaseae</taxon>
        <taxon>Cucumis</taxon>
    </lineage>
</organism>
<keyword evidence="1" id="KW-1133">Transmembrane helix</keyword>
<dbReference type="Proteomes" id="UP000029981">
    <property type="component" value="Chromosome 4"/>
</dbReference>
<protein>
    <submittedName>
        <fullName evidence="2">Uncharacterized protein</fullName>
    </submittedName>
</protein>
<keyword evidence="1" id="KW-0812">Transmembrane</keyword>
<feature type="transmembrane region" description="Helical" evidence="1">
    <location>
        <begin position="121"/>
        <end position="148"/>
    </location>
</feature>
<gene>
    <name evidence="2" type="ORF">Csa_4G627175</name>
</gene>
<reference evidence="2 3" key="1">
    <citation type="journal article" date="2009" name="Nat. Genet.">
        <title>The genome of the cucumber, Cucumis sativus L.</title>
        <authorList>
            <person name="Huang S."/>
            <person name="Li R."/>
            <person name="Zhang Z."/>
            <person name="Li L."/>
            <person name="Gu X."/>
            <person name="Fan W."/>
            <person name="Lucas W.J."/>
            <person name="Wang X."/>
            <person name="Xie B."/>
            <person name="Ni P."/>
            <person name="Ren Y."/>
            <person name="Zhu H."/>
            <person name="Li J."/>
            <person name="Lin K."/>
            <person name="Jin W."/>
            <person name="Fei Z."/>
            <person name="Li G."/>
            <person name="Staub J."/>
            <person name="Kilian A."/>
            <person name="van der Vossen E.A."/>
            <person name="Wu Y."/>
            <person name="Guo J."/>
            <person name="He J."/>
            <person name="Jia Z."/>
            <person name="Ren Y."/>
            <person name="Tian G."/>
            <person name="Lu Y."/>
            <person name="Ruan J."/>
            <person name="Qian W."/>
            <person name="Wang M."/>
            <person name="Huang Q."/>
            <person name="Li B."/>
            <person name="Xuan Z."/>
            <person name="Cao J."/>
            <person name="Asan"/>
            <person name="Wu Z."/>
            <person name="Zhang J."/>
            <person name="Cai Q."/>
            <person name="Bai Y."/>
            <person name="Zhao B."/>
            <person name="Han Y."/>
            <person name="Li Y."/>
            <person name="Li X."/>
            <person name="Wang S."/>
            <person name="Shi Q."/>
            <person name="Liu S."/>
            <person name="Cho W.K."/>
            <person name="Kim J.Y."/>
            <person name="Xu Y."/>
            <person name="Heller-Uszynska K."/>
            <person name="Miao H."/>
            <person name="Cheng Z."/>
            <person name="Zhang S."/>
            <person name="Wu J."/>
            <person name="Yang Y."/>
            <person name="Kang H."/>
            <person name="Li M."/>
            <person name="Liang H."/>
            <person name="Ren X."/>
            <person name="Shi Z."/>
            <person name="Wen M."/>
            <person name="Jian M."/>
            <person name="Yang H."/>
            <person name="Zhang G."/>
            <person name="Yang Z."/>
            <person name="Chen R."/>
            <person name="Liu S."/>
            <person name="Li J."/>
            <person name="Ma L."/>
            <person name="Liu H."/>
            <person name="Zhou Y."/>
            <person name="Zhao J."/>
            <person name="Fang X."/>
            <person name="Li G."/>
            <person name="Fang L."/>
            <person name="Li Y."/>
            <person name="Liu D."/>
            <person name="Zheng H."/>
            <person name="Zhang Y."/>
            <person name="Qin N."/>
            <person name="Li Z."/>
            <person name="Yang G."/>
            <person name="Yang S."/>
            <person name="Bolund L."/>
            <person name="Kristiansen K."/>
            <person name="Zheng H."/>
            <person name="Li S."/>
            <person name="Zhang X."/>
            <person name="Yang H."/>
            <person name="Wang J."/>
            <person name="Sun R."/>
            <person name="Zhang B."/>
            <person name="Jiang S."/>
            <person name="Wang J."/>
            <person name="Du Y."/>
            <person name="Li S."/>
        </authorList>
    </citation>
    <scope>NUCLEOTIDE SEQUENCE [LARGE SCALE GENOMIC DNA]</scope>
    <source>
        <strain evidence="3">cv. 9930</strain>
    </source>
</reference>
<name>A0A0A0L4L0_CUCSA</name>
<dbReference type="EMBL" id="CM002925">
    <property type="protein sequence ID" value="KGN55066.1"/>
    <property type="molecule type" value="Genomic_DNA"/>
</dbReference>
<sequence>MIRSYPNFTIQNSMPCQYNFLHKIPISERPYCRSQEQLWRNLTLLYLLPPWPIPNILPFFCFHFWFLPSHFHLIPVFHGCCPSSPHILLLIQLISHFSTAFKQLLKLFWTTYCLPKPLIPVTLIFFFFLISLLLFIIILFVLVLVLIHVLHYDILLGLLLVLFFIVSLNPLCDHIVVPTSIFHLVWGITSQLLLLQLSLPLFCIWMQQWNRVVTQKKLQTFGFLLIAQLFVSIHYIIYKCLWIYPHNLTQPTKISHPFNISFVILQLKEKILFCFGIKKWHHCLEKLILWLKSALINRFFHIYDIGSHPSCTLSYVLS</sequence>